<sequence length="468" mass="53040">MADKVVINPVTRISGFLQITAYIENNKIIKAESQGMLFRGFEKMLKGRQPLDAIYFTERICGICSTAHSVASARALEKAFNIEVDKNEEMIRDVLHGSEFLQNHLRHFYQYVLPDYVRGFDINPIYSVTHEDFRIPKIESEKLVEHYFQSLTYSRKAHEILAVLGGKAPHNHGVFAGGVTVNITAQKIVQIKALVTEIKDFIINKMLEDVSIISKYYKDYFSLGQGPKNLMTYGVFDSYGKEIYYVSPGVIIEGKKEDLDITKINENIYRAWYKAEDTTLNIENNNWEVDPFKEEGYSYIKAPRYKGHAMQVGPLARMYISGEYREGISTMNRIVARALEANKIANIMLQLLDRIVPKNSTNKAYNLSPNAVGYGFIDTTRGSLGHYVNIEEKEIKNYTIITPSTWNLSPKDSNGISGALEEALVGTYVDNPKNPTEIGRIVRSFDPCVSCATHVLSKDFSTMDIRVV</sequence>
<dbReference type="RefSeq" id="WP_216457743.1">
    <property type="nucleotide sequence ID" value="NZ_JAHLQL010000006.1"/>
</dbReference>
<protein>
    <submittedName>
        <fullName evidence="8">Nickel-dependent hydrogenase large subunit</fullName>
    </submittedName>
</protein>
<organism evidence="8 9">
    <name type="scientific">Clostridium simiarum</name>
    <dbReference type="NCBI Taxonomy" id="2841506"/>
    <lineage>
        <taxon>Bacteria</taxon>
        <taxon>Bacillati</taxon>
        <taxon>Bacillota</taxon>
        <taxon>Clostridia</taxon>
        <taxon>Eubacteriales</taxon>
        <taxon>Clostridiaceae</taxon>
        <taxon>Clostridium</taxon>
    </lineage>
</organism>
<keyword evidence="5 7" id="KW-0533">Nickel</keyword>
<dbReference type="EMBL" id="JAHLQL010000006">
    <property type="protein sequence ID" value="MBU5593058.1"/>
    <property type="molecule type" value="Genomic_DNA"/>
</dbReference>
<evidence type="ECO:0000256" key="5">
    <source>
        <dbReference type="ARBA" id="ARBA00022596"/>
    </source>
</evidence>
<keyword evidence="6 7" id="KW-0479">Metal-binding</keyword>
<accession>A0ABS6F468</accession>
<dbReference type="PROSITE" id="PS00508">
    <property type="entry name" value="NI_HGENASE_L_2"/>
    <property type="match status" value="1"/>
</dbReference>
<dbReference type="InterPro" id="IPR050867">
    <property type="entry name" value="NiFe/NiFeSe_hydrgnase_LSU"/>
</dbReference>
<dbReference type="PANTHER" id="PTHR42958:SF2">
    <property type="entry name" value="UPTAKE HYDROGENASE LARGE SUBUNIT"/>
    <property type="match status" value="1"/>
</dbReference>
<dbReference type="InterPro" id="IPR018194">
    <property type="entry name" value="Ni-dep_hyd_lsu_Ni_BS"/>
</dbReference>
<evidence type="ECO:0000256" key="7">
    <source>
        <dbReference type="RuleBase" id="RU003896"/>
    </source>
</evidence>
<reference evidence="8 9" key="1">
    <citation type="submission" date="2021-06" db="EMBL/GenBank/DDBJ databases">
        <authorList>
            <person name="Sun Q."/>
            <person name="Li D."/>
        </authorList>
    </citation>
    <scope>NUCLEOTIDE SEQUENCE [LARGE SCALE GENOMIC DNA]</scope>
    <source>
        <strain evidence="8 9">MSJ-4</strain>
    </source>
</reference>
<evidence type="ECO:0000313" key="9">
    <source>
        <dbReference type="Proteomes" id="UP000736583"/>
    </source>
</evidence>
<dbReference type="Pfam" id="PF00374">
    <property type="entry name" value="NiFeSe_Hases"/>
    <property type="match status" value="3"/>
</dbReference>
<comment type="similarity">
    <text evidence="3 7">Belongs to the [NiFe]/[NiFeSe] hydrogenase large subunit family.</text>
</comment>
<proteinExistence type="inferred from homology"/>
<dbReference type="PANTHER" id="PTHR42958">
    <property type="entry name" value="HYDROGENASE-2 LARGE CHAIN"/>
    <property type="match status" value="1"/>
</dbReference>
<evidence type="ECO:0000313" key="8">
    <source>
        <dbReference type="EMBL" id="MBU5593058.1"/>
    </source>
</evidence>
<evidence type="ECO:0000256" key="3">
    <source>
        <dbReference type="ARBA" id="ARBA00009292"/>
    </source>
</evidence>
<comment type="cofactor">
    <cofactor evidence="1">
        <name>Ni(2+)</name>
        <dbReference type="ChEBI" id="CHEBI:49786"/>
    </cofactor>
</comment>
<name>A0ABS6F468_9CLOT</name>
<dbReference type="InterPro" id="IPR001501">
    <property type="entry name" value="Ni-dep_hyd_lsu"/>
</dbReference>
<keyword evidence="9" id="KW-1185">Reference proteome</keyword>
<comment type="subunit">
    <text evidence="4">Heterodimer of a large and a small subunit.</text>
</comment>
<gene>
    <name evidence="8" type="ORF">KQI89_15005</name>
</gene>
<dbReference type="Proteomes" id="UP000736583">
    <property type="component" value="Unassembled WGS sequence"/>
</dbReference>
<dbReference type="PROSITE" id="PS00507">
    <property type="entry name" value="NI_HGENASE_L_1"/>
    <property type="match status" value="1"/>
</dbReference>
<keyword evidence="7" id="KW-0560">Oxidoreductase</keyword>
<evidence type="ECO:0000256" key="2">
    <source>
        <dbReference type="ARBA" id="ARBA00004196"/>
    </source>
</evidence>
<evidence type="ECO:0000256" key="4">
    <source>
        <dbReference type="ARBA" id="ARBA00011771"/>
    </source>
</evidence>
<comment type="subcellular location">
    <subcellularLocation>
        <location evidence="2">Cell envelope</location>
    </subcellularLocation>
</comment>
<comment type="caution">
    <text evidence="8">The sequence shown here is derived from an EMBL/GenBank/DDBJ whole genome shotgun (WGS) entry which is preliminary data.</text>
</comment>
<evidence type="ECO:0000256" key="1">
    <source>
        <dbReference type="ARBA" id="ARBA00001967"/>
    </source>
</evidence>
<evidence type="ECO:0000256" key="6">
    <source>
        <dbReference type="ARBA" id="ARBA00022723"/>
    </source>
</evidence>